<proteinExistence type="predicted"/>
<dbReference type="Proteomes" id="UP000464178">
    <property type="component" value="Chromosome"/>
</dbReference>
<reference evidence="1 2" key="1">
    <citation type="submission" date="2019-05" db="EMBL/GenBank/DDBJ databases">
        <authorList>
            <consortium name="Science for Life Laboratories"/>
        </authorList>
    </citation>
    <scope>NUCLEOTIDE SEQUENCE [LARGE SCALE GENOMIC DNA]</scope>
    <source>
        <strain evidence="1">Soil9</strain>
    </source>
</reference>
<sequence length="80" mass="8832">MRADICSSDDYDTRDRLAAAIRTLGGVHEGEWESLGVGLHRFHFPEGELSVFVDAWLVDVAGPDQLVQQVLQLISGRDHG</sequence>
<name>A0A6P2CV09_9BACT</name>
<dbReference type="KEGG" id="gms:SOIL9_61800"/>
<evidence type="ECO:0000313" key="2">
    <source>
        <dbReference type="Proteomes" id="UP000464178"/>
    </source>
</evidence>
<organism evidence="1 2">
    <name type="scientific">Gemmata massiliana</name>
    <dbReference type="NCBI Taxonomy" id="1210884"/>
    <lineage>
        <taxon>Bacteria</taxon>
        <taxon>Pseudomonadati</taxon>
        <taxon>Planctomycetota</taxon>
        <taxon>Planctomycetia</taxon>
        <taxon>Gemmatales</taxon>
        <taxon>Gemmataceae</taxon>
        <taxon>Gemmata</taxon>
    </lineage>
</organism>
<dbReference type="RefSeq" id="WP_162666516.1">
    <property type="nucleotide sequence ID" value="NZ_LR593886.1"/>
</dbReference>
<gene>
    <name evidence="1" type="ORF">SOIL9_61800</name>
</gene>
<protein>
    <submittedName>
        <fullName evidence="1">Uncharacterized protein</fullName>
    </submittedName>
</protein>
<evidence type="ECO:0000313" key="1">
    <source>
        <dbReference type="EMBL" id="VTR91534.1"/>
    </source>
</evidence>
<dbReference type="EMBL" id="LR593886">
    <property type="protein sequence ID" value="VTR91534.1"/>
    <property type="molecule type" value="Genomic_DNA"/>
</dbReference>
<keyword evidence="2" id="KW-1185">Reference proteome</keyword>
<accession>A0A6P2CV09</accession>
<dbReference type="AlphaFoldDB" id="A0A6P2CV09"/>